<reference evidence="1 2" key="1">
    <citation type="submission" date="2021-01" db="EMBL/GenBank/DDBJ databases">
        <title>Whole genome shotgun sequence of Actinoplanes lobatus NBRC 12513.</title>
        <authorList>
            <person name="Komaki H."/>
            <person name="Tamura T."/>
        </authorList>
    </citation>
    <scope>NUCLEOTIDE SEQUENCE [LARGE SCALE GENOMIC DNA]</scope>
    <source>
        <strain evidence="1 2">NBRC 12513</strain>
    </source>
</reference>
<dbReference type="EMBL" id="BOMP01000033">
    <property type="protein sequence ID" value="GIE39402.1"/>
    <property type="molecule type" value="Genomic_DNA"/>
</dbReference>
<evidence type="ECO:0000313" key="1">
    <source>
        <dbReference type="EMBL" id="GIE39402.1"/>
    </source>
</evidence>
<comment type="caution">
    <text evidence="1">The sequence shown here is derived from an EMBL/GenBank/DDBJ whole genome shotgun (WGS) entry which is preliminary data.</text>
</comment>
<name>A0ABQ4AEH8_9ACTN</name>
<protein>
    <submittedName>
        <fullName evidence="1">Uncharacterized protein</fullName>
    </submittedName>
</protein>
<proteinExistence type="predicted"/>
<accession>A0ABQ4AEH8</accession>
<gene>
    <name evidence="1" type="ORF">Alo02nite_23000</name>
</gene>
<evidence type="ECO:0000313" key="2">
    <source>
        <dbReference type="Proteomes" id="UP000631312"/>
    </source>
</evidence>
<sequence>MASGSLAGVSNHECKVMEREVATMKLNITMTIPSMLPTAAWPLSASLPVTAAPLALMAAERTPSELVRALPTAAALVPAPREHQVSLQAELGKATLVRTGGSNGTTGFKGSNITISSKRYADGGSGVPPRGRPV</sequence>
<organism evidence="1 2">
    <name type="scientific">Actinoplanes lobatus</name>
    <dbReference type="NCBI Taxonomy" id="113568"/>
    <lineage>
        <taxon>Bacteria</taxon>
        <taxon>Bacillati</taxon>
        <taxon>Actinomycetota</taxon>
        <taxon>Actinomycetes</taxon>
        <taxon>Micromonosporales</taxon>
        <taxon>Micromonosporaceae</taxon>
        <taxon>Actinoplanes</taxon>
    </lineage>
</organism>
<dbReference type="Proteomes" id="UP000631312">
    <property type="component" value="Unassembled WGS sequence"/>
</dbReference>
<keyword evidence="2" id="KW-1185">Reference proteome</keyword>